<evidence type="ECO:0000256" key="2">
    <source>
        <dbReference type="SAM" id="SignalP"/>
    </source>
</evidence>
<sequence>MRGRNTLFALTLLILRVIRVTTSMNDVDKSASVELGSFRHSVGTDDGALDPSGEFPQSRAEFLWERALRGCTLAPIPVGNNCGPVSSPSRVDHAGENQQAAVKENNPASRVPGEYAKRIERVGTGSFSRRWLLTWDPIGKQQDENLQQKRDTESIDMPWRRAHNGDGSATQATAL</sequence>
<feature type="region of interest" description="Disordered" evidence="1">
    <location>
        <begin position="87"/>
        <end position="113"/>
    </location>
</feature>
<reference evidence="3" key="1">
    <citation type="journal article" date="2020" name="G3 (Bethesda)">
        <title>High-Quality Assemblies for Three Invasive Social Wasps from the &lt;i&gt;Vespula&lt;/i&gt; Genus.</title>
        <authorList>
            <person name="Harrop T.W.R."/>
            <person name="Guhlin J."/>
            <person name="McLaughlin G.M."/>
            <person name="Permina E."/>
            <person name="Stockwell P."/>
            <person name="Gilligan J."/>
            <person name="Le Lec M.F."/>
            <person name="Gruber M.A.M."/>
            <person name="Quinn O."/>
            <person name="Lovegrove M."/>
            <person name="Duncan E.J."/>
            <person name="Remnant E.J."/>
            <person name="Van Eeckhoven J."/>
            <person name="Graham B."/>
            <person name="Knapp R.A."/>
            <person name="Langford K.W."/>
            <person name="Kronenberg Z."/>
            <person name="Press M.O."/>
            <person name="Eacker S.M."/>
            <person name="Wilson-Rankin E.E."/>
            <person name="Purcell J."/>
            <person name="Lester P.J."/>
            <person name="Dearden P.K."/>
        </authorList>
    </citation>
    <scope>NUCLEOTIDE SEQUENCE</scope>
    <source>
        <strain evidence="3">Linc-1</strain>
    </source>
</reference>
<evidence type="ECO:0000313" key="3">
    <source>
        <dbReference type="EMBL" id="KAF7397244.1"/>
    </source>
</evidence>
<feature type="region of interest" description="Disordered" evidence="1">
    <location>
        <begin position="142"/>
        <end position="175"/>
    </location>
</feature>
<protein>
    <submittedName>
        <fullName evidence="3">Uncharacterized protein</fullName>
    </submittedName>
</protein>
<keyword evidence="4" id="KW-1185">Reference proteome</keyword>
<gene>
    <name evidence="3" type="ORF">HZH68_008466</name>
</gene>
<keyword evidence="2" id="KW-0732">Signal</keyword>
<evidence type="ECO:0000256" key="1">
    <source>
        <dbReference type="SAM" id="MobiDB-lite"/>
    </source>
</evidence>
<comment type="caution">
    <text evidence="3">The sequence shown here is derived from an EMBL/GenBank/DDBJ whole genome shotgun (WGS) entry which is preliminary data.</text>
</comment>
<accession>A0A834K2B4</accession>
<dbReference type="EMBL" id="JACSDZ010000008">
    <property type="protein sequence ID" value="KAF7397244.1"/>
    <property type="molecule type" value="Genomic_DNA"/>
</dbReference>
<proteinExistence type="predicted"/>
<feature type="signal peptide" evidence="2">
    <location>
        <begin position="1"/>
        <end position="23"/>
    </location>
</feature>
<organism evidence="3 4">
    <name type="scientific">Vespula germanica</name>
    <name type="common">German yellow jacket</name>
    <name type="synonym">Paravespula germanica</name>
    <dbReference type="NCBI Taxonomy" id="30212"/>
    <lineage>
        <taxon>Eukaryota</taxon>
        <taxon>Metazoa</taxon>
        <taxon>Ecdysozoa</taxon>
        <taxon>Arthropoda</taxon>
        <taxon>Hexapoda</taxon>
        <taxon>Insecta</taxon>
        <taxon>Pterygota</taxon>
        <taxon>Neoptera</taxon>
        <taxon>Endopterygota</taxon>
        <taxon>Hymenoptera</taxon>
        <taxon>Apocrita</taxon>
        <taxon>Aculeata</taxon>
        <taxon>Vespoidea</taxon>
        <taxon>Vespidae</taxon>
        <taxon>Vespinae</taxon>
        <taxon>Vespula</taxon>
    </lineage>
</organism>
<feature type="compositionally biased region" description="Basic and acidic residues" evidence="1">
    <location>
        <begin position="142"/>
        <end position="153"/>
    </location>
</feature>
<dbReference type="Proteomes" id="UP000617340">
    <property type="component" value="Unassembled WGS sequence"/>
</dbReference>
<name>A0A834K2B4_VESGE</name>
<feature type="chain" id="PRO_5032434975" evidence="2">
    <location>
        <begin position="24"/>
        <end position="175"/>
    </location>
</feature>
<evidence type="ECO:0000313" key="4">
    <source>
        <dbReference type="Proteomes" id="UP000617340"/>
    </source>
</evidence>
<dbReference type="AlphaFoldDB" id="A0A834K2B4"/>